<organism evidence="1 2">
    <name type="scientific">Hibiscus sabdariffa</name>
    <name type="common">roselle</name>
    <dbReference type="NCBI Taxonomy" id="183260"/>
    <lineage>
        <taxon>Eukaryota</taxon>
        <taxon>Viridiplantae</taxon>
        <taxon>Streptophyta</taxon>
        <taxon>Embryophyta</taxon>
        <taxon>Tracheophyta</taxon>
        <taxon>Spermatophyta</taxon>
        <taxon>Magnoliopsida</taxon>
        <taxon>eudicotyledons</taxon>
        <taxon>Gunneridae</taxon>
        <taxon>Pentapetalae</taxon>
        <taxon>rosids</taxon>
        <taxon>malvids</taxon>
        <taxon>Malvales</taxon>
        <taxon>Malvaceae</taxon>
        <taxon>Malvoideae</taxon>
        <taxon>Hibiscus</taxon>
    </lineage>
</organism>
<evidence type="ECO:0000313" key="2">
    <source>
        <dbReference type="Proteomes" id="UP001472677"/>
    </source>
</evidence>
<proteinExistence type="predicted"/>
<keyword evidence="2" id="KW-1185">Reference proteome</keyword>
<reference evidence="1 2" key="1">
    <citation type="journal article" date="2024" name="G3 (Bethesda)">
        <title>Genome assembly of Hibiscus sabdariffa L. provides insights into metabolisms of medicinal natural products.</title>
        <authorList>
            <person name="Kim T."/>
        </authorList>
    </citation>
    <scope>NUCLEOTIDE SEQUENCE [LARGE SCALE GENOMIC DNA]</scope>
    <source>
        <strain evidence="1">TK-2024</strain>
        <tissue evidence="1">Old leaves</tissue>
    </source>
</reference>
<comment type="caution">
    <text evidence="1">The sequence shown here is derived from an EMBL/GenBank/DDBJ whole genome shotgun (WGS) entry which is preliminary data.</text>
</comment>
<sequence>MILSLSLSYNEKNVDVKTTCNCEELSKKLSTGSPVLKLDSEIDELSIHTNATIYMHCTYYIQVFASLTETSKVNCVQEFNLQSDIQYDRIELDLVKNILIVIFGINFA</sequence>
<dbReference type="Proteomes" id="UP001472677">
    <property type="component" value="Unassembled WGS sequence"/>
</dbReference>
<name>A0ABR2DFK1_9ROSI</name>
<protein>
    <submittedName>
        <fullName evidence="1">Uncharacterized protein</fullName>
    </submittedName>
</protein>
<accession>A0ABR2DFK1</accession>
<dbReference type="EMBL" id="JBBPBM010000028">
    <property type="protein sequence ID" value="KAK8537353.1"/>
    <property type="molecule type" value="Genomic_DNA"/>
</dbReference>
<evidence type="ECO:0000313" key="1">
    <source>
        <dbReference type="EMBL" id="KAK8537353.1"/>
    </source>
</evidence>
<gene>
    <name evidence="1" type="ORF">V6N12_043519</name>
</gene>